<accession>A0A9N8DR74</accession>
<organism evidence="1 2">
    <name type="scientific">Seminavis robusta</name>
    <dbReference type="NCBI Taxonomy" id="568900"/>
    <lineage>
        <taxon>Eukaryota</taxon>
        <taxon>Sar</taxon>
        <taxon>Stramenopiles</taxon>
        <taxon>Ochrophyta</taxon>
        <taxon>Bacillariophyta</taxon>
        <taxon>Bacillariophyceae</taxon>
        <taxon>Bacillariophycidae</taxon>
        <taxon>Naviculales</taxon>
        <taxon>Naviculaceae</taxon>
        <taxon>Seminavis</taxon>
    </lineage>
</organism>
<evidence type="ECO:0000313" key="1">
    <source>
        <dbReference type="EMBL" id="CAB9507111.1"/>
    </source>
</evidence>
<evidence type="ECO:0000313" key="2">
    <source>
        <dbReference type="Proteomes" id="UP001153069"/>
    </source>
</evidence>
<gene>
    <name evidence="1" type="ORF">SEMRO_293_G109900.1</name>
</gene>
<comment type="caution">
    <text evidence="1">The sequence shown here is derived from an EMBL/GenBank/DDBJ whole genome shotgun (WGS) entry which is preliminary data.</text>
</comment>
<proteinExistence type="predicted"/>
<reference evidence="1" key="1">
    <citation type="submission" date="2020-06" db="EMBL/GenBank/DDBJ databases">
        <authorList>
            <consortium name="Plant Systems Biology data submission"/>
        </authorList>
    </citation>
    <scope>NUCLEOTIDE SEQUENCE</scope>
    <source>
        <strain evidence="1">D6</strain>
    </source>
</reference>
<dbReference type="OrthoDB" id="523796at2759"/>
<keyword evidence="2" id="KW-1185">Reference proteome</keyword>
<sequence length="108" mass="12287">MGFISGMIGAGVFVGLQVRSNAMMKIPLSRDPWLHVTYGIIGFAVGNWYPKAEKQLLLDINEIRADRGLPPLVGSNNWIRYQRPDGEVAPLWNTNARIPESEYPKWRY</sequence>
<name>A0A9N8DR74_9STRA</name>
<dbReference type="Proteomes" id="UP001153069">
    <property type="component" value="Unassembled WGS sequence"/>
</dbReference>
<dbReference type="EMBL" id="CAICTM010000292">
    <property type="protein sequence ID" value="CAB9507111.1"/>
    <property type="molecule type" value="Genomic_DNA"/>
</dbReference>
<dbReference type="AlphaFoldDB" id="A0A9N8DR74"/>
<protein>
    <submittedName>
        <fullName evidence="1">Uncharacterized protein</fullName>
    </submittedName>
</protein>